<evidence type="ECO:0000256" key="1">
    <source>
        <dbReference type="SAM" id="Phobius"/>
    </source>
</evidence>
<dbReference type="Proteomes" id="UP000236743">
    <property type="component" value="Unassembled WGS sequence"/>
</dbReference>
<dbReference type="InterPro" id="IPR024726">
    <property type="entry name" value="FhuF_C"/>
</dbReference>
<feature type="domain" description="Ferric siderophore reductase C-terminal" evidence="2">
    <location>
        <begin position="220"/>
        <end position="240"/>
    </location>
</feature>
<sequence>MEPGWTTAEAFFANDTVIEEFLDYEGSFNAGTDRKACGSLMMTDYAYVFALATVPAFLGFAILPDLSPSRFALQFHTTQDEHDGHTHEVRRAHVRYLSGGFCTSRKDHAAHPDGRGPMTHNQIADAFCTAVKAHFEPLIEQLHARTKLSRNAFWRLVADALAGWFIEAGRRLGCLEAAKASAMAVLKRPGSPLNNRQLHYFDLSVCDRAGQPFSHTFRGRGGCCRFYTVEGGEYCSTCVLKDPRQRDDDLRQAMRRHLGLTGAEIA</sequence>
<dbReference type="EMBL" id="FNUY01000001">
    <property type="protein sequence ID" value="SEF53222.1"/>
    <property type="molecule type" value="Genomic_DNA"/>
</dbReference>
<name>A0A1H5SRF2_9HYPH</name>
<keyword evidence="4" id="KW-1185">Reference proteome</keyword>
<keyword evidence="1" id="KW-1133">Transmembrane helix</keyword>
<proteinExistence type="predicted"/>
<gene>
    <name evidence="3" type="ORF">SAMN04488115_101389</name>
</gene>
<evidence type="ECO:0000313" key="3">
    <source>
        <dbReference type="EMBL" id="SEF53222.1"/>
    </source>
</evidence>
<accession>A0A1H5SRF2</accession>
<keyword evidence="1" id="KW-0472">Membrane</keyword>
<evidence type="ECO:0000259" key="2">
    <source>
        <dbReference type="Pfam" id="PF11575"/>
    </source>
</evidence>
<dbReference type="Pfam" id="PF11575">
    <property type="entry name" value="FhuF_C"/>
    <property type="match status" value="1"/>
</dbReference>
<evidence type="ECO:0000313" key="4">
    <source>
        <dbReference type="Proteomes" id="UP000236743"/>
    </source>
</evidence>
<organism evidence="3 4">
    <name type="scientific">Bosea lathyri</name>
    <dbReference type="NCBI Taxonomy" id="1036778"/>
    <lineage>
        <taxon>Bacteria</taxon>
        <taxon>Pseudomonadati</taxon>
        <taxon>Pseudomonadota</taxon>
        <taxon>Alphaproteobacteria</taxon>
        <taxon>Hyphomicrobiales</taxon>
        <taxon>Boseaceae</taxon>
        <taxon>Bosea</taxon>
    </lineage>
</organism>
<keyword evidence="1" id="KW-0812">Transmembrane</keyword>
<dbReference type="AlphaFoldDB" id="A0A1H5SRF2"/>
<dbReference type="GO" id="GO:0051537">
    <property type="term" value="F:2 iron, 2 sulfur cluster binding"/>
    <property type="evidence" value="ECO:0007669"/>
    <property type="project" value="InterPro"/>
</dbReference>
<feature type="transmembrane region" description="Helical" evidence="1">
    <location>
        <begin position="45"/>
        <end position="63"/>
    </location>
</feature>
<protein>
    <submittedName>
        <fullName evidence="3">Ferric iron reductase protein FhuF, involved in iron transport</fullName>
    </submittedName>
</protein>
<reference evidence="3 4" key="1">
    <citation type="submission" date="2016-10" db="EMBL/GenBank/DDBJ databases">
        <authorList>
            <person name="de Groot N.N."/>
        </authorList>
    </citation>
    <scope>NUCLEOTIDE SEQUENCE [LARGE SCALE GENOMIC DNA]</scope>
    <source>
        <strain evidence="3 4">DSM 26656</strain>
    </source>
</reference>